<reference evidence="4 5" key="1">
    <citation type="journal article" date="2015" name="Genome Announc.">
        <title>Expanding the biotechnology potential of lactobacilli through comparative genomics of 213 strains and associated genera.</title>
        <authorList>
            <person name="Sun Z."/>
            <person name="Harris H.M."/>
            <person name="McCann A."/>
            <person name="Guo C."/>
            <person name="Argimon S."/>
            <person name="Zhang W."/>
            <person name="Yang X."/>
            <person name="Jeffery I.B."/>
            <person name="Cooney J.C."/>
            <person name="Kagawa T.F."/>
            <person name="Liu W."/>
            <person name="Song Y."/>
            <person name="Salvetti E."/>
            <person name="Wrobel A."/>
            <person name="Rasinkangas P."/>
            <person name="Parkhill J."/>
            <person name="Rea M.C."/>
            <person name="O'Sullivan O."/>
            <person name="Ritari J."/>
            <person name="Douillard F.P."/>
            <person name="Paul Ross R."/>
            <person name="Yang R."/>
            <person name="Briner A.E."/>
            <person name="Felis G.E."/>
            <person name="de Vos W.M."/>
            <person name="Barrangou R."/>
            <person name="Klaenhammer T.R."/>
            <person name="Caufield P.W."/>
            <person name="Cui Y."/>
            <person name="Zhang H."/>
            <person name="O'Toole P.W."/>
        </authorList>
    </citation>
    <scope>NUCLEOTIDE SEQUENCE [LARGE SCALE GENOMIC DNA]</scope>
    <source>
        <strain evidence="4 5">DSM 23927</strain>
    </source>
</reference>
<comment type="caution">
    <text evidence="4">The sequence shown here is derived from an EMBL/GenBank/DDBJ whole genome shotgun (WGS) entry which is preliminary data.</text>
</comment>
<evidence type="ECO:0000313" key="4">
    <source>
        <dbReference type="EMBL" id="KRM71723.1"/>
    </source>
</evidence>
<dbReference type="STRING" id="1423727.FC34_GL001382"/>
<gene>
    <name evidence="4" type="ORF">FC34_GL001382</name>
</gene>
<dbReference type="GO" id="GO:0016787">
    <property type="term" value="F:hydrolase activity"/>
    <property type="evidence" value="ECO:0007669"/>
    <property type="project" value="UniProtKB-KW"/>
</dbReference>
<dbReference type="SUPFAM" id="SSF56235">
    <property type="entry name" value="N-terminal nucleophile aminohydrolases (Ntn hydrolases)"/>
    <property type="match status" value="1"/>
</dbReference>
<dbReference type="InterPro" id="IPR052193">
    <property type="entry name" value="Peptidase_C59"/>
</dbReference>
<organism evidence="4 5">
    <name type="scientific">Lacticaseibacillus brantae DSM 23927</name>
    <dbReference type="NCBI Taxonomy" id="1423727"/>
    <lineage>
        <taxon>Bacteria</taxon>
        <taxon>Bacillati</taxon>
        <taxon>Bacillota</taxon>
        <taxon>Bacilli</taxon>
        <taxon>Lactobacillales</taxon>
        <taxon>Lactobacillaceae</taxon>
        <taxon>Lacticaseibacillus</taxon>
    </lineage>
</organism>
<protein>
    <submittedName>
        <fullName evidence="4">Penicillin V acylase</fullName>
    </submittedName>
</protein>
<evidence type="ECO:0000313" key="5">
    <source>
        <dbReference type="Proteomes" id="UP000051672"/>
    </source>
</evidence>
<proteinExistence type="inferred from homology"/>
<dbReference type="Gene3D" id="3.60.60.10">
    <property type="entry name" value="Penicillin V Acylase, Chain A"/>
    <property type="match status" value="1"/>
</dbReference>
<dbReference type="Proteomes" id="UP000051672">
    <property type="component" value="Unassembled WGS sequence"/>
</dbReference>
<dbReference type="InterPro" id="IPR029132">
    <property type="entry name" value="CBAH/NAAA_C"/>
</dbReference>
<dbReference type="EMBL" id="AYZQ01000003">
    <property type="protein sequence ID" value="KRM71723.1"/>
    <property type="molecule type" value="Genomic_DNA"/>
</dbReference>
<name>A0A0R2B5J4_9LACO</name>
<feature type="domain" description="Choloylglycine hydrolase/NAAA C-terminal" evidence="3">
    <location>
        <begin position="19"/>
        <end position="282"/>
    </location>
</feature>
<dbReference type="PANTHER" id="PTHR35527:SF2">
    <property type="entry name" value="HYDROLASE"/>
    <property type="match status" value="1"/>
</dbReference>
<keyword evidence="5" id="KW-1185">Reference proteome</keyword>
<dbReference type="PANTHER" id="PTHR35527">
    <property type="entry name" value="CHOLOYLGLYCINE HYDROLASE"/>
    <property type="match status" value="1"/>
</dbReference>
<evidence type="ECO:0000256" key="2">
    <source>
        <dbReference type="ARBA" id="ARBA00022801"/>
    </source>
</evidence>
<sequence length="319" mass="34827">MDLAAGMFGEDGNPMPSCVVAYPQGIQIKSVLNSWQSKYAVVGVGGKGTHILYDGVNEAGLAGDIQVLMECTRASQESIAARGLTPVIGEEFVTYVLSQYASVAEIRADYQKFALLDQPLEVNGGKYSIPAHYTFVDETGDSIVLEPVNDGAFKLYDNIGVVTNSPEYGWQTTNLRNYMGMTDQNITADQEWNPNLTLHPIEGGTGYGLYGLPGDFTSVSRFTRAAVIANHMDTFTADQGLNQLYAAFRSVIIPRGLEHANPQSPLTDYTRYWVGYDLSQRTLVMQTGNGLAFNEKAIDQTISDVTYFDVDNSNAVHAL</sequence>
<dbReference type="InterPro" id="IPR029055">
    <property type="entry name" value="Ntn_hydrolases_N"/>
</dbReference>
<evidence type="ECO:0000256" key="1">
    <source>
        <dbReference type="ARBA" id="ARBA00006625"/>
    </source>
</evidence>
<dbReference type="Pfam" id="PF02275">
    <property type="entry name" value="CBAH"/>
    <property type="match status" value="1"/>
</dbReference>
<keyword evidence="2" id="KW-0378">Hydrolase</keyword>
<accession>A0A0R2B5J4</accession>
<comment type="similarity">
    <text evidence="1">Belongs to the peptidase C59 family.</text>
</comment>
<evidence type="ECO:0000259" key="3">
    <source>
        <dbReference type="Pfam" id="PF02275"/>
    </source>
</evidence>
<dbReference type="PATRIC" id="fig|1423727.3.peg.1402"/>
<dbReference type="AlphaFoldDB" id="A0A0R2B5J4"/>